<keyword evidence="1" id="KW-0472">Membrane</keyword>
<keyword evidence="3" id="KW-1185">Reference proteome</keyword>
<sequence>MSVSAFKYFLVFAMFMFVAKPFVGYTLRYQHYFRKTHHRASILVKSFTKRKLEHNEDSEFSLAGIQKRLADPTLPSLLLFTAALAFILPAILNAGKNITSGFIAHIKLHLAQSQARYLLVGQLII</sequence>
<name>A0A7D4TP11_9SPHI</name>
<gene>
    <name evidence="2" type="ORF">HQ865_11705</name>
</gene>
<dbReference type="AlphaFoldDB" id="A0A7D4TP11"/>
<keyword evidence="1" id="KW-1133">Transmembrane helix</keyword>
<accession>A0A7D4TP11</accession>
<feature type="transmembrane region" description="Helical" evidence="1">
    <location>
        <begin position="74"/>
        <end position="92"/>
    </location>
</feature>
<organism evidence="2 3">
    <name type="scientific">Mucilaginibacter mali</name>
    <dbReference type="NCBI Taxonomy" id="2740462"/>
    <lineage>
        <taxon>Bacteria</taxon>
        <taxon>Pseudomonadati</taxon>
        <taxon>Bacteroidota</taxon>
        <taxon>Sphingobacteriia</taxon>
        <taxon>Sphingobacteriales</taxon>
        <taxon>Sphingobacteriaceae</taxon>
        <taxon>Mucilaginibacter</taxon>
    </lineage>
</organism>
<feature type="transmembrane region" description="Helical" evidence="1">
    <location>
        <begin position="6"/>
        <end position="27"/>
    </location>
</feature>
<keyword evidence="1" id="KW-0812">Transmembrane</keyword>
<evidence type="ECO:0000313" key="2">
    <source>
        <dbReference type="EMBL" id="QKJ30394.1"/>
    </source>
</evidence>
<dbReference type="KEGG" id="mmab:HQ865_11705"/>
<evidence type="ECO:0000256" key="1">
    <source>
        <dbReference type="SAM" id="Phobius"/>
    </source>
</evidence>
<reference evidence="2 3" key="1">
    <citation type="submission" date="2020-05" db="EMBL/GenBank/DDBJ databases">
        <title>Mucilaginibacter mali sp. nov.</title>
        <authorList>
            <person name="Kim H.S."/>
            <person name="Lee K.C."/>
            <person name="Suh M.K."/>
            <person name="Kim J.-S."/>
            <person name="Han K.-I."/>
            <person name="Eom M.K."/>
            <person name="Shin Y.K."/>
            <person name="Lee J.-S."/>
        </authorList>
    </citation>
    <scope>NUCLEOTIDE SEQUENCE [LARGE SCALE GENOMIC DNA]</scope>
    <source>
        <strain evidence="2 3">G2-14</strain>
    </source>
</reference>
<protein>
    <submittedName>
        <fullName evidence="2">Uncharacterized protein</fullName>
    </submittedName>
</protein>
<dbReference type="EMBL" id="CP054139">
    <property type="protein sequence ID" value="QKJ30394.1"/>
    <property type="molecule type" value="Genomic_DNA"/>
</dbReference>
<proteinExistence type="predicted"/>
<dbReference type="Proteomes" id="UP000505355">
    <property type="component" value="Chromosome"/>
</dbReference>
<dbReference type="RefSeq" id="WP_173415069.1">
    <property type="nucleotide sequence ID" value="NZ_CP054139.1"/>
</dbReference>
<evidence type="ECO:0000313" key="3">
    <source>
        <dbReference type="Proteomes" id="UP000505355"/>
    </source>
</evidence>